<keyword evidence="2" id="KW-1185">Reference proteome</keyword>
<reference evidence="1" key="1">
    <citation type="thesis" date="2020" institute="ProQuest LLC" country="789 East Eisenhower Parkway, Ann Arbor, MI, USA">
        <title>Comparative Genomics and Chromosome Evolution.</title>
        <authorList>
            <person name="Mudd A.B."/>
        </authorList>
    </citation>
    <scope>NUCLEOTIDE SEQUENCE</scope>
    <source>
        <strain evidence="1">237g6f4</strain>
        <tissue evidence="1">Blood</tissue>
    </source>
</reference>
<dbReference type="Proteomes" id="UP000824782">
    <property type="component" value="Unassembled WGS sequence"/>
</dbReference>
<proteinExistence type="predicted"/>
<dbReference type="AlphaFoldDB" id="A0AAV7D2D8"/>
<evidence type="ECO:0000313" key="2">
    <source>
        <dbReference type="Proteomes" id="UP000824782"/>
    </source>
</evidence>
<evidence type="ECO:0000313" key="1">
    <source>
        <dbReference type="EMBL" id="KAG8591006.1"/>
    </source>
</evidence>
<name>A0AAV7D2D8_ENGPU</name>
<protein>
    <submittedName>
        <fullName evidence="1">Uncharacterized protein</fullName>
    </submittedName>
</protein>
<gene>
    <name evidence="1" type="ORF">GDO81_007009</name>
</gene>
<sequence length="99" mass="11351">MSVTYMEILYRPLVSKRHLPKRFDSRQIWRNFTPNIHSVSVNRNTIKSSLEIAECKHVRKTGLDVKLMGGGGGGGDHSAIYPNAHRIFPEIYLPLKIYK</sequence>
<comment type="caution">
    <text evidence="1">The sequence shown here is derived from an EMBL/GenBank/DDBJ whole genome shotgun (WGS) entry which is preliminary data.</text>
</comment>
<accession>A0AAV7D2D8</accession>
<dbReference type="EMBL" id="WNYA01000002">
    <property type="protein sequence ID" value="KAG8591006.1"/>
    <property type="molecule type" value="Genomic_DNA"/>
</dbReference>
<organism evidence="1 2">
    <name type="scientific">Engystomops pustulosus</name>
    <name type="common">Tungara frog</name>
    <name type="synonym">Physalaemus pustulosus</name>
    <dbReference type="NCBI Taxonomy" id="76066"/>
    <lineage>
        <taxon>Eukaryota</taxon>
        <taxon>Metazoa</taxon>
        <taxon>Chordata</taxon>
        <taxon>Craniata</taxon>
        <taxon>Vertebrata</taxon>
        <taxon>Euteleostomi</taxon>
        <taxon>Amphibia</taxon>
        <taxon>Batrachia</taxon>
        <taxon>Anura</taxon>
        <taxon>Neobatrachia</taxon>
        <taxon>Hyloidea</taxon>
        <taxon>Leptodactylidae</taxon>
        <taxon>Leiuperinae</taxon>
        <taxon>Engystomops</taxon>
    </lineage>
</organism>